<name>A0A0G4FPJ2_9ALVE</name>
<protein>
    <submittedName>
        <fullName evidence="2">Uncharacterized protein</fullName>
    </submittedName>
</protein>
<dbReference type="AlphaFoldDB" id="A0A0G4FPJ2"/>
<gene>
    <name evidence="2" type="ORF">Cvel_18090</name>
</gene>
<evidence type="ECO:0000313" key="2">
    <source>
        <dbReference type="EMBL" id="CEM16295.1"/>
    </source>
</evidence>
<proteinExistence type="predicted"/>
<feature type="region of interest" description="Disordered" evidence="1">
    <location>
        <begin position="40"/>
        <end position="61"/>
    </location>
</feature>
<sequence length="339" mass="37360">MLGLRIYKPCETGKRAHATSQAAGGEVVRAILYNAPLDQPAHGRVSRDARKAHKQATPAEAAEKMKRLYQTETDGVTPHQRQALQDASEKKHSSWLSARPLASMHLNLTPEEFRDALTLRFQGRTDGNKQKCEGCGARWDLQHALNCSTGGLVTLRQNDVNHTWAALAAEAYPHTVRAQETIIREEGEVAGCPGLRGDFEVRGAYTRQRLAVFDTRVMNPSAASYVDKPWRDVLSLAAEEKKQKHGSTCKDKGYDFRPLVSSVDGALDREARNFLGLLAGRLSEKWQKEYSEVCGWMKARLQIAHLRAASACIRGTRGGKKGAHEIGLTGGESIGMAMM</sequence>
<evidence type="ECO:0000256" key="1">
    <source>
        <dbReference type="SAM" id="MobiDB-lite"/>
    </source>
</evidence>
<accession>A0A0G4FPJ2</accession>
<organism evidence="2">
    <name type="scientific">Chromera velia CCMP2878</name>
    <dbReference type="NCBI Taxonomy" id="1169474"/>
    <lineage>
        <taxon>Eukaryota</taxon>
        <taxon>Sar</taxon>
        <taxon>Alveolata</taxon>
        <taxon>Colpodellida</taxon>
        <taxon>Chromeraceae</taxon>
        <taxon>Chromera</taxon>
    </lineage>
</organism>
<dbReference type="EMBL" id="CDMZ01000532">
    <property type="protein sequence ID" value="CEM16295.1"/>
    <property type="molecule type" value="Genomic_DNA"/>
</dbReference>
<reference evidence="2" key="1">
    <citation type="submission" date="2014-11" db="EMBL/GenBank/DDBJ databases">
        <authorList>
            <person name="Otto D Thomas"/>
            <person name="Naeem Raeece"/>
        </authorList>
    </citation>
    <scope>NUCLEOTIDE SEQUENCE</scope>
</reference>
<dbReference type="VEuPathDB" id="CryptoDB:Cvel_18090"/>
<dbReference type="PhylomeDB" id="A0A0G4FPJ2"/>